<evidence type="ECO:0000256" key="1">
    <source>
        <dbReference type="SAM" id="MobiDB-lite"/>
    </source>
</evidence>
<proteinExistence type="predicted"/>
<comment type="caution">
    <text evidence="2">The sequence shown here is derived from an EMBL/GenBank/DDBJ whole genome shotgun (WGS) entry which is preliminary data.</text>
</comment>
<sequence length="75" mass="8522">MNTLPLTNEGVEILMSLSPYFNKSLKTQKQRNGWENTVKSDKSPTAAHKERPTGYRNKLSALYRIQNALKAKSVK</sequence>
<accession>A0ABP1QIN1</accession>
<evidence type="ECO:0000313" key="2">
    <source>
        <dbReference type="EMBL" id="CAL8103575.1"/>
    </source>
</evidence>
<dbReference type="Proteomes" id="UP001642540">
    <property type="component" value="Unassembled WGS sequence"/>
</dbReference>
<protein>
    <submittedName>
        <fullName evidence="2">Uncharacterized protein</fullName>
    </submittedName>
</protein>
<reference evidence="2 3" key="1">
    <citation type="submission" date="2024-08" db="EMBL/GenBank/DDBJ databases">
        <authorList>
            <person name="Cucini C."/>
            <person name="Frati F."/>
        </authorList>
    </citation>
    <scope>NUCLEOTIDE SEQUENCE [LARGE SCALE GENOMIC DNA]</scope>
</reference>
<feature type="compositionally biased region" description="Basic and acidic residues" evidence="1">
    <location>
        <begin position="38"/>
        <end position="51"/>
    </location>
</feature>
<keyword evidence="3" id="KW-1185">Reference proteome</keyword>
<feature type="region of interest" description="Disordered" evidence="1">
    <location>
        <begin position="31"/>
        <end position="51"/>
    </location>
</feature>
<evidence type="ECO:0000313" key="3">
    <source>
        <dbReference type="Proteomes" id="UP001642540"/>
    </source>
</evidence>
<gene>
    <name evidence="2" type="ORF">ODALV1_LOCUS11488</name>
</gene>
<name>A0ABP1QIN1_9HEXA</name>
<organism evidence="2 3">
    <name type="scientific">Orchesella dallaii</name>
    <dbReference type="NCBI Taxonomy" id="48710"/>
    <lineage>
        <taxon>Eukaryota</taxon>
        <taxon>Metazoa</taxon>
        <taxon>Ecdysozoa</taxon>
        <taxon>Arthropoda</taxon>
        <taxon>Hexapoda</taxon>
        <taxon>Collembola</taxon>
        <taxon>Entomobryomorpha</taxon>
        <taxon>Entomobryoidea</taxon>
        <taxon>Orchesellidae</taxon>
        <taxon>Orchesellinae</taxon>
        <taxon>Orchesella</taxon>
    </lineage>
</organism>
<dbReference type="EMBL" id="CAXLJM020000035">
    <property type="protein sequence ID" value="CAL8103575.1"/>
    <property type="molecule type" value="Genomic_DNA"/>
</dbReference>